<keyword evidence="2" id="KW-0732">Signal</keyword>
<evidence type="ECO:0000256" key="1">
    <source>
        <dbReference type="SAM" id="MobiDB-lite"/>
    </source>
</evidence>
<proteinExistence type="predicted"/>
<dbReference type="EMBL" id="AP028913">
    <property type="protein sequence ID" value="BES94899.1"/>
    <property type="molecule type" value="Genomic_DNA"/>
</dbReference>
<sequence>MNAIGLRPMIVVLLATLYLTASASAYRQKRLSDTRLAELETQMSLKKLRDEQRMQKPGFGLRDPHQIGRKRRAPNSLMDVRRLDGDSRERPLAWYPGLERLFRASAAAYKPSRFSPQDQDHQATNSPVAVALDLRALPSLSNMSITPENLYLSSRVYAFR</sequence>
<name>A0ABN7ARR4_9HEMI</name>
<dbReference type="Proteomes" id="UP001307889">
    <property type="component" value="Chromosome 5"/>
</dbReference>
<gene>
    <name evidence="3" type="ORF">NTJ_07708</name>
</gene>
<feature type="chain" id="PRO_5045867149" description="Corticotropin-releasing factor domain-containing protein" evidence="2">
    <location>
        <begin position="26"/>
        <end position="160"/>
    </location>
</feature>
<organism evidence="3 4">
    <name type="scientific">Nesidiocoris tenuis</name>
    <dbReference type="NCBI Taxonomy" id="355587"/>
    <lineage>
        <taxon>Eukaryota</taxon>
        <taxon>Metazoa</taxon>
        <taxon>Ecdysozoa</taxon>
        <taxon>Arthropoda</taxon>
        <taxon>Hexapoda</taxon>
        <taxon>Insecta</taxon>
        <taxon>Pterygota</taxon>
        <taxon>Neoptera</taxon>
        <taxon>Paraneoptera</taxon>
        <taxon>Hemiptera</taxon>
        <taxon>Heteroptera</taxon>
        <taxon>Panheteroptera</taxon>
        <taxon>Cimicomorpha</taxon>
        <taxon>Miridae</taxon>
        <taxon>Dicyphina</taxon>
        <taxon>Nesidiocoris</taxon>
    </lineage>
</organism>
<evidence type="ECO:0000313" key="3">
    <source>
        <dbReference type="EMBL" id="BES94899.1"/>
    </source>
</evidence>
<evidence type="ECO:0000256" key="2">
    <source>
        <dbReference type="SAM" id="SignalP"/>
    </source>
</evidence>
<feature type="signal peptide" evidence="2">
    <location>
        <begin position="1"/>
        <end position="25"/>
    </location>
</feature>
<accession>A0ABN7ARR4</accession>
<reference evidence="3 4" key="1">
    <citation type="submission" date="2023-09" db="EMBL/GenBank/DDBJ databases">
        <title>Nesidiocoris tenuis whole genome shotgun sequence.</title>
        <authorList>
            <person name="Shibata T."/>
            <person name="Shimoda M."/>
            <person name="Kobayashi T."/>
            <person name="Uehara T."/>
        </authorList>
    </citation>
    <scope>NUCLEOTIDE SEQUENCE [LARGE SCALE GENOMIC DNA]</scope>
    <source>
        <strain evidence="3 4">Japan</strain>
    </source>
</reference>
<keyword evidence="4" id="KW-1185">Reference proteome</keyword>
<protein>
    <recommendedName>
        <fullName evidence="5">Corticotropin-releasing factor domain-containing protein</fullName>
    </recommendedName>
</protein>
<evidence type="ECO:0000313" key="4">
    <source>
        <dbReference type="Proteomes" id="UP001307889"/>
    </source>
</evidence>
<evidence type="ECO:0008006" key="5">
    <source>
        <dbReference type="Google" id="ProtNLM"/>
    </source>
</evidence>
<feature type="region of interest" description="Disordered" evidence="1">
    <location>
        <begin position="56"/>
        <end position="76"/>
    </location>
</feature>